<dbReference type="InterPro" id="IPR002161">
    <property type="entry name" value="PdxT/SNO"/>
</dbReference>
<feature type="active site" description="Charge relay system" evidence="8">
    <location>
        <position position="212"/>
    </location>
</feature>
<keyword evidence="6" id="KW-0456">Lyase</keyword>
<dbReference type="EnsemblMetazoa" id="Aqu2.1.36838_001">
    <property type="protein sequence ID" value="Aqu2.1.36838_001"/>
    <property type="gene ID" value="Aqu2.1.36838"/>
</dbReference>
<dbReference type="Proteomes" id="UP000007879">
    <property type="component" value="Unassembled WGS sequence"/>
</dbReference>
<dbReference type="eggNOG" id="KOG3210">
    <property type="taxonomic scope" value="Eukaryota"/>
</dbReference>
<dbReference type="GO" id="GO:0008614">
    <property type="term" value="P:pyridoxine metabolic process"/>
    <property type="evidence" value="ECO:0007669"/>
    <property type="project" value="TreeGrafter"/>
</dbReference>
<dbReference type="OrthoDB" id="2039at2759"/>
<feature type="active site" description="Nucleophile" evidence="8">
    <location>
        <position position="108"/>
    </location>
</feature>
<keyword evidence="11" id="KW-1185">Reference proteome</keyword>
<evidence type="ECO:0000256" key="9">
    <source>
        <dbReference type="PIRSR" id="PIRSR005639-2"/>
    </source>
</evidence>
<gene>
    <name evidence="10" type="primary">100641418</name>
</gene>
<evidence type="ECO:0000256" key="7">
    <source>
        <dbReference type="ARBA" id="ARBA00049534"/>
    </source>
</evidence>
<evidence type="ECO:0000256" key="5">
    <source>
        <dbReference type="ARBA" id="ARBA00022962"/>
    </source>
</evidence>
<dbReference type="FunFam" id="3.40.50.880:FF:000041">
    <property type="entry name" value="Glutamine amidotransferase subunit pdxT, putative"/>
    <property type="match status" value="1"/>
</dbReference>
<evidence type="ECO:0000313" key="10">
    <source>
        <dbReference type="EnsemblMetazoa" id="Aqu2.1.36838_001"/>
    </source>
</evidence>
<dbReference type="AlphaFoldDB" id="A0A1X7VA19"/>
<proteinExistence type="inferred from homology"/>
<dbReference type="PROSITE" id="PS51130">
    <property type="entry name" value="PDXT_SNO_2"/>
    <property type="match status" value="1"/>
</dbReference>
<dbReference type="OMA" id="GMIMLAD"/>
<dbReference type="GO" id="GO:0016829">
    <property type="term" value="F:lyase activity"/>
    <property type="evidence" value="ECO:0007669"/>
    <property type="project" value="UniProtKB-KW"/>
</dbReference>
<accession>A0A1X7VA19</accession>
<evidence type="ECO:0000256" key="4">
    <source>
        <dbReference type="ARBA" id="ARBA00022898"/>
    </source>
</evidence>
<dbReference type="PANTHER" id="PTHR31559">
    <property type="entry name" value="PYRIDOXAL 5'-PHOSPHATE SYNTHASE SUBUNIT SNO"/>
    <property type="match status" value="1"/>
</dbReference>
<dbReference type="InterPro" id="IPR029062">
    <property type="entry name" value="Class_I_gatase-like"/>
</dbReference>
<feature type="binding site" evidence="9">
    <location>
        <position position="138"/>
    </location>
    <ligand>
        <name>L-glutamine</name>
        <dbReference type="ChEBI" id="CHEBI:58359"/>
    </ligand>
</feature>
<sequence>MAALCNAEEQAGEQSMKDSKRDSLVVVGVLCIQGAFIEHIKKLKEIRDNEALSLEIREIRKPSDMKDLDGLIIPGGESTTLSVFLAQNGFTDVIKKWISGHGVVWGTCAGLILLADDLQGQKEGGQTVIGGLPVQSRRNLFGRQRDSFEGLVHINEAQQLQSNGPPTCHGIFIRAPGISKVLSPDVKVLGYLSDQETVVAVEYQNIIATCFHPELTNDLRWHQYFLKHVVRQKNNSSAK</sequence>
<dbReference type="SUPFAM" id="SSF52317">
    <property type="entry name" value="Class I glutamine amidotransferase-like"/>
    <property type="match status" value="1"/>
</dbReference>
<evidence type="ECO:0000256" key="2">
    <source>
        <dbReference type="ARBA" id="ARBA00012918"/>
    </source>
</evidence>
<dbReference type="InterPro" id="IPR021196">
    <property type="entry name" value="PdxT/SNO_CS"/>
</dbReference>
<name>A0A1X7VA19_AMPQE</name>
<dbReference type="GO" id="GO:1903600">
    <property type="term" value="C:glutaminase complex"/>
    <property type="evidence" value="ECO:0007669"/>
    <property type="project" value="TreeGrafter"/>
</dbReference>
<dbReference type="EnsemblMetazoa" id="XM_019994349.1">
    <property type="protein sequence ID" value="XP_019849908.1"/>
    <property type="gene ID" value="LOC100641418"/>
</dbReference>
<dbReference type="GO" id="GO:0004359">
    <property type="term" value="F:glutaminase activity"/>
    <property type="evidence" value="ECO:0007669"/>
    <property type="project" value="UniProtKB-EC"/>
</dbReference>
<reference evidence="10" key="2">
    <citation type="submission" date="2017-05" db="UniProtKB">
        <authorList>
            <consortium name="EnsemblMetazoa"/>
        </authorList>
    </citation>
    <scope>IDENTIFICATION</scope>
</reference>
<keyword evidence="4" id="KW-0663">Pyridoxal phosphate</keyword>
<dbReference type="PANTHER" id="PTHR31559:SF0">
    <property type="entry name" value="PYRIDOXAL 5'-PHOSPHATE SYNTHASE SUBUNIT SNO1-RELATED"/>
    <property type="match status" value="1"/>
</dbReference>
<protein>
    <recommendedName>
        <fullName evidence="2">glutaminase</fullName>
        <ecNumber evidence="2">3.5.1.2</ecNumber>
    </recommendedName>
</protein>
<evidence type="ECO:0000256" key="1">
    <source>
        <dbReference type="ARBA" id="ARBA00008345"/>
    </source>
</evidence>
<dbReference type="GO" id="GO:0042823">
    <property type="term" value="P:pyridoxal phosphate biosynthetic process"/>
    <property type="evidence" value="ECO:0007669"/>
    <property type="project" value="InterPro"/>
</dbReference>
<dbReference type="STRING" id="400682.A0A1X7VA19"/>
<evidence type="ECO:0000256" key="6">
    <source>
        <dbReference type="ARBA" id="ARBA00023239"/>
    </source>
</evidence>
<evidence type="ECO:0000256" key="3">
    <source>
        <dbReference type="ARBA" id="ARBA00022801"/>
    </source>
</evidence>
<evidence type="ECO:0000256" key="8">
    <source>
        <dbReference type="PIRSR" id="PIRSR005639-1"/>
    </source>
</evidence>
<keyword evidence="3" id="KW-0378">Hydrolase</keyword>
<dbReference type="GO" id="GO:0005829">
    <property type="term" value="C:cytosol"/>
    <property type="evidence" value="ECO:0007669"/>
    <property type="project" value="TreeGrafter"/>
</dbReference>
<dbReference type="CDD" id="cd01749">
    <property type="entry name" value="GATase1_PB"/>
    <property type="match status" value="1"/>
</dbReference>
<comment type="similarity">
    <text evidence="1">Belongs to the glutaminase PdxT/SNO family.</text>
</comment>
<organism evidence="10">
    <name type="scientific">Amphimedon queenslandica</name>
    <name type="common">Sponge</name>
    <dbReference type="NCBI Taxonomy" id="400682"/>
    <lineage>
        <taxon>Eukaryota</taxon>
        <taxon>Metazoa</taxon>
        <taxon>Porifera</taxon>
        <taxon>Demospongiae</taxon>
        <taxon>Heteroscleromorpha</taxon>
        <taxon>Haplosclerida</taxon>
        <taxon>Niphatidae</taxon>
        <taxon>Amphimedon</taxon>
    </lineage>
</organism>
<feature type="binding site" evidence="9">
    <location>
        <begin position="76"/>
        <end position="78"/>
    </location>
    <ligand>
        <name>L-glutamine</name>
        <dbReference type="ChEBI" id="CHEBI:58359"/>
    </ligand>
</feature>
<dbReference type="PROSITE" id="PS01236">
    <property type="entry name" value="PDXT_SNO_1"/>
    <property type="match status" value="1"/>
</dbReference>
<evidence type="ECO:0000313" key="11">
    <source>
        <dbReference type="Proteomes" id="UP000007879"/>
    </source>
</evidence>
<dbReference type="PIRSF" id="PIRSF005639">
    <property type="entry name" value="Glut_amidoT_SNO"/>
    <property type="match status" value="1"/>
</dbReference>
<feature type="binding site" evidence="9">
    <location>
        <begin position="173"/>
        <end position="174"/>
    </location>
    <ligand>
        <name>L-glutamine</name>
        <dbReference type="ChEBI" id="CHEBI:58359"/>
    </ligand>
</feature>
<keyword evidence="5" id="KW-0315">Glutamine amidotransferase</keyword>
<dbReference type="InParanoid" id="A0A1X7VA19"/>
<comment type="catalytic activity">
    <reaction evidence="7">
        <text>L-glutamine + H2O = L-glutamate + NH4(+)</text>
        <dbReference type="Rhea" id="RHEA:15889"/>
        <dbReference type="ChEBI" id="CHEBI:15377"/>
        <dbReference type="ChEBI" id="CHEBI:28938"/>
        <dbReference type="ChEBI" id="CHEBI:29985"/>
        <dbReference type="ChEBI" id="CHEBI:58359"/>
        <dbReference type="EC" id="3.5.1.2"/>
    </reaction>
</comment>
<dbReference type="KEGG" id="aqu:100641418"/>
<dbReference type="Pfam" id="PF01174">
    <property type="entry name" value="SNO"/>
    <property type="match status" value="1"/>
</dbReference>
<dbReference type="NCBIfam" id="TIGR03800">
    <property type="entry name" value="PLP_synth_Pdx2"/>
    <property type="match status" value="1"/>
</dbReference>
<dbReference type="PROSITE" id="PS51273">
    <property type="entry name" value="GATASE_TYPE_1"/>
    <property type="match status" value="1"/>
</dbReference>
<dbReference type="Gene3D" id="3.40.50.880">
    <property type="match status" value="1"/>
</dbReference>
<reference evidence="11" key="1">
    <citation type="journal article" date="2010" name="Nature">
        <title>The Amphimedon queenslandica genome and the evolution of animal complexity.</title>
        <authorList>
            <person name="Srivastava M."/>
            <person name="Simakov O."/>
            <person name="Chapman J."/>
            <person name="Fahey B."/>
            <person name="Gauthier M.E."/>
            <person name="Mitros T."/>
            <person name="Richards G.S."/>
            <person name="Conaco C."/>
            <person name="Dacre M."/>
            <person name="Hellsten U."/>
            <person name="Larroux C."/>
            <person name="Putnam N.H."/>
            <person name="Stanke M."/>
            <person name="Adamska M."/>
            <person name="Darling A."/>
            <person name="Degnan S.M."/>
            <person name="Oakley T.H."/>
            <person name="Plachetzki D.C."/>
            <person name="Zhai Y."/>
            <person name="Adamski M."/>
            <person name="Calcino A."/>
            <person name="Cummins S.F."/>
            <person name="Goodstein D.M."/>
            <person name="Harris C."/>
            <person name="Jackson D.J."/>
            <person name="Leys S.P."/>
            <person name="Shu S."/>
            <person name="Woodcroft B.J."/>
            <person name="Vervoort M."/>
            <person name="Kosik K.S."/>
            <person name="Manning G."/>
            <person name="Degnan B.M."/>
            <person name="Rokhsar D.S."/>
        </authorList>
    </citation>
    <scope>NUCLEOTIDE SEQUENCE [LARGE SCALE GENOMIC DNA]</scope>
</reference>
<feature type="active site" description="Charge relay system" evidence="8">
    <location>
        <position position="214"/>
    </location>
</feature>
<dbReference type="EC" id="3.5.1.2" evidence="2"/>